<reference evidence="1" key="1">
    <citation type="submission" date="2021-06" db="EMBL/GenBank/DDBJ databases">
        <title>Comparative genomics, transcriptomics and evolutionary studies reveal genomic signatures of adaptation to plant cell wall in hemibiotrophic fungi.</title>
        <authorList>
            <consortium name="DOE Joint Genome Institute"/>
            <person name="Baroncelli R."/>
            <person name="Diaz J.F."/>
            <person name="Benocci T."/>
            <person name="Peng M."/>
            <person name="Battaglia E."/>
            <person name="Haridas S."/>
            <person name="Andreopoulos W."/>
            <person name="Labutti K."/>
            <person name="Pangilinan J."/>
            <person name="Floch G.L."/>
            <person name="Makela M.R."/>
            <person name="Henrissat B."/>
            <person name="Grigoriev I.V."/>
            <person name="Crouch J.A."/>
            <person name="De Vries R.P."/>
            <person name="Sukno S.A."/>
            <person name="Thon M.R."/>
        </authorList>
    </citation>
    <scope>NUCLEOTIDE SEQUENCE</scope>
    <source>
        <strain evidence="1">CBS 193.32</strain>
    </source>
</reference>
<gene>
    <name evidence="1" type="ORF">BDP55DRAFT_671449</name>
</gene>
<dbReference type="GeneID" id="85459983"/>
<proteinExistence type="predicted"/>
<name>A0AAJ0EV58_9PEZI</name>
<dbReference type="Proteomes" id="UP001224890">
    <property type="component" value="Unassembled WGS sequence"/>
</dbReference>
<accession>A0AAJ0EV58</accession>
<evidence type="ECO:0000313" key="1">
    <source>
        <dbReference type="EMBL" id="KAK1672940.1"/>
    </source>
</evidence>
<dbReference type="EMBL" id="JAHMHR010000034">
    <property type="protein sequence ID" value="KAK1672940.1"/>
    <property type="molecule type" value="Genomic_DNA"/>
</dbReference>
<protein>
    <submittedName>
        <fullName evidence="1">Uncharacterized protein</fullName>
    </submittedName>
</protein>
<sequence>MTLVFFNTLFLGTLSSHRHRQTPQPFSLQSTTLTHSLSGCRPAPGATGFFLVSAIRFPGLRLAFPYLTLFSRCSAGLLAAGMPTAALVNGTRECEDKDEDEVPCRMVETHVT</sequence>
<comment type="caution">
    <text evidence="1">The sequence shown here is derived from an EMBL/GenBank/DDBJ whole genome shotgun (WGS) entry which is preliminary data.</text>
</comment>
<dbReference type="RefSeq" id="XP_060426943.1">
    <property type="nucleotide sequence ID" value="XM_060575457.1"/>
</dbReference>
<evidence type="ECO:0000313" key="2">
    <source>
        <dbReference type="Proteomes" id="UP001224890"/>
    </source>
</evidence>
<organism evidence="1 2">
    <name type="scientific">Colletotrichum godetiae</name>
    <dbReference type="NCBI Taxonomy" id="1209918"/>
    <lineage>
        <taxon>Eukaryota</taxon>
        <taxon>Fungi</taxon>
        <taxon>Dikarya</taxon>
        <taxon>Ascomycota</taxon>
        <taxon>Pezizomycotina</taxon>
        <taxon>Sordariomycetes</taxon>
        <taxon>Hypocreomycetidae</taxon>
        <taxon>Glomerellales</taxon>
        <taxon>Glomerellaceae</taxon>
        <taxon>Colletotrichum</taxon>
        <taxon>Colletotrichum acutatum species complex</taxon>
    </lineage>
</organism>
<keyword evidence="2" id="KW-1185">Reference proteome</keyword>
<dbReference type="AlphaFoldDB" id="A0AAJ0EV58"/>